<feature type="non-terminal residue" evidence="5">
    <location>
        <position position="1"/>
    </location>
</feature>
<dbReference type="InterPro" id="IPR054521">
    <property type="entry name" value="HRI2_3H"/>
</dbReference>
<dbReference type="Pfam" id="PF22949">
    <property type="entry name" value="HRI2_3H"/>
    <property type="match status" value="1"/>
</dbReference>
<protein>
    <recommendedName>
        <fullName evidence="1">non-specific serine/threonine protein kinase</fullName>
        <ecNumber evidence="1">2.7.11.1</ecNumber>
    </recommendedName>
</protein>
<feature type="region of interest" description="Disordered" evidence="3">
    <location>
        <begin position="1"/>
        <end position="49"/>
    </location>
</feature>
<name>A0A9N9IYA5_9GLOM</name>
<keyword evidence="6" id="KW-1185">Reference proteome</keyword>
<dbReference type="Proteomes" id="UP000789396">
    <property type="component" value="Unassembled WGS sequence"/>
</dbReference>
<evidence type="ECO:0000256" key="2">
    <source>
        <dbReference type="ARBA" id="ARBA00022527"/>
    </source>
</evidence>
<evidence type="ECO:0000313" key="6">
    <source>
        <dbReference type="Proteomes" id="UP000789396"/>
    </source>
</evidence>
<dbReference type="EMBL" id="CAJVPZ010037471">
    <property type="protein sequence ID" value="CAG8753577.1"/>
    <property type="molecule type" value="Genomic_DNA"/>
</dbReference>
<dbReference type="GO" id="GO:0006950">
    <property type="term" value="P:response to stress"/>
    <property type="evidence" value="ECO:0007669"/>
    <property type="project" value="UniProtKB-ARBA"/>
</dbReference>
<evidence type="ECO:0000256" key="3">
    <source>
        <dbReference type="SAM" id="MobiDB-lite"/>
    </source>
</evidence>
<feature type="non-terminal residue" evidence="5">
    <location>
        <position position="221"/>
    </location>
</feature>
<keyword evidence="2" id="KW-0723">Serine/threonine-protein kinase</keyword>
<proteinExistence type="predicted"/>
<keyword evidence="2" id="KW-0418">Kinase</keyword>
<organism evidence="5 6">
    <name type="scientific">Racocetra fulgida</name>
    <dbReference type="NCBI Taxonomy" id="60492"/>
    <lineage>
        <taxon>Eukaryota</taxon>
        <taxon>Fungi</taxon>
        <taxon>Fungi incertae sedis</taxon>
        <taxon>Mucoromycota</taxon>
        <taxon>Glomeromycotina</taxon>
        <taxon>Glomeromycetes</taxon>
        <taxon>Diversisporales</taxon>
        <taxon>Gigasporaceae</taxon>
        <taxon>Racocetra</taxon>
    </lineage>
</organism>
<sequence>MTASTRSINDKSPTRSSKFFAGSQSSDENSSDDASKRKDETTEEEYSEDEILLSSRGFIETPGSLDDSSLKVGSLVFNEIDEFDDTDQPLDVNASFLNPLQVTTRHSSHDYDSILERRLLLVSLLENFCLLYDTNPDGSRKLFYVICKMLSAMGIIEEEYIDEMSTVRSSYQCAFKALVVQALNSIKQEQILMESHMIMPPTSVSGIPENGKSSPVNHDEI</sequence>
<dbReference type="OrthoDB" id="1405469at2759"/>
<dbReference type="AlphaFoldDB" id="A0A9N9IYA5"/>
<comment type="caution">
    <text evidence="5">The sequence shown here is derived from an EMBL/GenBank/DDBJ whole genome shotgun (WGS) entry which is preliminary data.</text>
</comment>
<keyword evidence="2" id="KW-0808">Transferase</keyword>
<accession>A0A9N9IYA5</accession>
<feature type="domain" description="Heme-regulated eIF-2-alpha kinase helical" evidence="4">
    <location>
        <begin position="117"/>
        <end position="191"/>
    </location>
</feature>
<feature type="compositionally biased region" description="Polar residues" evidence="3">
    <location>
        <begin position="14"/>
        <end position="28"/>
    </location>
</feature>
<reference evidence="5" key="1">
    <citation type="submission" date="2021-06" db="EMBL/GenBank/DDBJ databases">
        <authorList>
            <person name="Kallberg Y."/>
            <person name="Tangrot J."/>
            <person name="Rosling A."/>
        </authorList>
    </citation>
    <scope>NUCLEOTIDE SEQUENCE</scope>
    <source>
        <strain evidence="5">IN212</strain>
    </source>
</reference>
<dbReference type="EC" id="2.7.11.1" evidence="1"/>
<gene>
    <name evidence="5" type="ORF">RFULGI_LOCUS13774</name>
</gene>
<evidence type="ECO:0000256" key="1">
    <source>
        <dbReference type="ARBA" id="ARBA00012513"/>
    </source>
</evidence>
<dbReference type="GO" id="GO:0004674">
    <property type="term" value="F:protein serine/threonine kinase activity"/>
    <property type="evidence" value="ECO:0007669"/>
    <property type="project" value="UniProtKB-KW"/>
</dbReference>
<evidence type="ECO:0000259" key="4">
    <source>
        <dbReference type="Pfam" id="PF22949"/>
    </source>
</evidence>
<evidence type="ECO:0000313" key="5">
    <source>
        <dbReference type="EMBL" id="CAG8753577.1"/>
    </source>
</evidence>